<sequence>MPVMPVTVRPQRQAAAAEAEPEREAAPTPSPVRGHKSVLASAHELADDATALASSFGQRRAGRNDGNQPGTVEEWTGRMLDDSAHEHVRQIKGMVLTHRMDAAGLQQALTRLFSDISDAYAALRALLADDEVRAHRALLEETLQLLTQQGHPAAKAGANVANTARAAAARHHGKRRLTAAALRASYRSLLGSDDALQLYVAWLEVFGEDERHAVIDFLTEALVADMCCADPSCSAPIYGRMLRSARLLSCLRTLERRFCGDALLVRLLGKDALVTALRPMLHSFCDAEGAREWCEGLLQQFEGAHPADEVLQFCMAIRRFIKSINSPEVLYPECRVTVLDCLDACARRLLERVRNTTHLLET</sequence>
<dbReference type="EMBL" id="NJGC01000009">
    <property type="protein sequence ID" value="PAM71814.1"/>
    <property type="molecule type" value="Genomic_DNA"/>
</dbReference>
<feature type="domain" description="Hypersensitivity response secretion-like HrpJ" evidence="2">
    <location>
        <begin position="56"/>
        <end position="204"/>
    </location>
</feature>
<evidence type="ECO:0000259" key="2">
    <source>
        <dbReference type="Pfam" id="PF07201"/>
    </source>
</evidence>
<comment type="caution">
    <text evidence="3">The sequence shown here is derived from an EMBL/GenBank/DDBJ whole genome shotgun (WGS) entry which is preliminary data.</text>
</comment>
<dbReference type="GO" id="GO:0019867">
    <property type="term" value="C:outer membrane"/>
    <property type="evidence" value="ECO:0007669"/>
    <property type="project" value="InterPro"/>
</dbReference>
<dbReference type="SUPFAM" id="SSF140591">
    <property type="entry name" value="Type III secretion system domain"/>
    <property type="match status" value="1"/>
</dbReference>
<protein>
    <recommendedName>
        <fullName evidence="2">Hypersensitivity response secretion-like HrpJ domain-containing protein</fullName>
    </recommendedName>
</protein>
<evidence type="ECO:0000313" key="3">
    <source>
        <dbReference type="EMBL" id="PAM64657.1"/>
    </source>
</evidence>
<dbReference type="RefSeq" id="WP_141239360.1">
    <property type="nucleotide sequence ID" value="NZ_NJGC01000009.1"/>
</dbReference>
<feature type="compositionally biased region" description="Low complexity" evidence="1">
    <location>
        <begin position="9"/>
        <end position="18"/>
    </location>
</feature>
<feature type="region of interest" description="Disordered" evidence="1">
    <location>
        <begin position="55"/>
        <end position="74"/>
    </location>
</feature>
<evidence type="ECO:0000313" key="4">
    <source>
        <dbReference type="EMBL" id="PAM71814.1"/>
    </source>
</evidence>
<evidence type="ECO:0000313" key="5">
    <source>
        <dbReference type="Proteomes" id="UP000216433"/>
    </source>
</evidence>
<dbReference type="GO" id="GO:0009306">
    <property type="term" value="P:protein secretion"/>
    <property type="evidence" value="ECO:0007669"/>
    <property type="project" value="InterPro"/>
</dbReference>
<dbReference type="Gene3D" id="1.10.150.630">
    <property type="match status" value="1"/>
</dbReference>
<accession>A0A270MXX6</accession>
<geneLocation type="plasmid" evidence="3">
    <name>unnamed1</name>
</geneLocation>
<dbReference type="AlphaFoldDB" id="A0A270MXX6"/>
<feature type="region of interest" description="Disordered" evidence="1">
    <location>
        <begin position="1"/>
        <end position="35"/>
    </location>
</feature>
<gene>
    <name evidence="4" type="ORF">CEK00_09485</name>
    <name evidence="3" type="ORF">CEK00_21805</name>
</gene>
<reference evidence="3 5" key="1">
    <citation type="submission" date="2017-06" db="EMBL/GenBank/DDBJ databases">
        <title>Genome sequencing and assembly of Stenotrophomonas maltophilia DF07.</title>
        <authorList>
            <person name="Iyer R."/>
        </authorList>
    </citation>
    <scope>NUCLEOTIDE SEQUENCE [LARGE SCALE GENOMIC DNA]</scope>
    <source>
        <strain evidence="3 5">DF07</strain>
        <plasmid evidence="3">unnamed1</plasmid>
    </source>
</reference>
<proteinExistence type="predicted"/>
<organism evidence="3 5">
    <name type="scientific">Stenotrophomonas maltophilia</name>
    <name type="common">Pseudomonas maltophilia</name>
    <name type="synonym">Xanthomonas maltophilia</name>
    <dbReference type="NCBI Taxonomy" id="40324"/>
    <lineage>
        <taxon>Bacteria</taxon>
        <taxon>Pseudomonadati</taxon>
        <taxon>Pseudomonadota</taxon>
        <taxon>Gammaproteobacteria</taxon>
        <taxon>Lysobacterales</taxon>
        <taxon>Lysobacteraceae</taxon>
        <taxon>Stenotrophomonas</taxon>
        <taxon>Stenotrophomonas maltophilia group</taxon>
    </lineage>
</organism>
<dbReference type="InterPro" id="IPR003520">
    <property type="entry name" value="Invas_InvE"/>
</dbReference>
<dbReference type="Proteomes" id="UP000216433">
    <property type="component" value="Unassembled WGS sequence"/>
</dbReference>
<dbReference type="Pfam" id="PF07201">
    <property type="entry name" value="HrpJ"/>
    <property type="match status" value="1"/>
</dbReference>
<dbReference type="InterPro" id="IPR010812">
    <property type="entry name" value="HrpJ-like"/>
</dbReference>
<name>A0A270MXX6_STEMA</name>
<keyword evidence="3" id="KW-0614">Plasmid</keyword>
<dbReference type="EMBL" id="NJGC01000149">
    <property type="protein sequence ID" value="PAM64657.1"/>
    <property type="molecule type" value="Genomic_DNA"/>
</dbReference>
<evidence type="ECO:0000256" key="1">
    <source>
        <dbReference type="SAM" id="MobiDB-lite"/>
    </source>
</evidence>
<dbReference type="PRINTS" id="PR01344">
    <property type="entry name" value="INVEPROTEIN"/>
</dbReference>